<evidence type="ECO:0000313" key="3">
    <source>
        <dbReference type="EMBL" id="KAG9191353.1"/>
    </source>
</evidence>
<dbReference type="Pfam" id="PF00106">
    <property type="entry name" value="adh_short"/>
    <property type="match status" value="1"/>
</dbReference>
<sequence>MQGFKDFDPAKDMRDLPDKFISINTGTAGLGEESVRAFAAHNPLHIYLTSRDVAAVNALISDTRAKYPTASLSFIKMELSSLHAVKERFAEGFRYDRLDILMNKASIIAKTAVLSTNGHEIQFATNYLGHAMLTKQLLPVLLMTAKYPHSDVRIISNTSAGYYFHRAIKGGIPFAELDARSTMSGTVLGAWIRHDQSTLATILLSTELARRHLELTSVVVHPVLAKIPTKTDMAGLSRIFVNVTSQFSGEKWLEPHQGVLNQLWCAAGAEKGTLKNEGYYTPL</sequence>
<keyword evidence="4" id="KW-1185">Reference proteome</keyword>
<dbReference type="Gene3D" id="3.40.50.720">
    <property type="entry name" value="NAD(P)-binding Rossmann-like Domain"/>
    <property type="match status" value="1"/>
</dbReference>
<comment type="similarity">
    <text evidence="1">Belongs to the short-chain dehydrogenases/reductases (SDR) family.</text>
</comment>
<name>A0AAD4IBA2_9PLEO</name>
<evidence type="ECO:0000313" key="4">
    <source>
        <dbReference type="Proteomes" id="UP001199106"/>
    </source>
</evidence>
<dbReference type="SUPFAM" id="SSF51735">
    <property type="entry name" value="NAD(P)-binding Rossmann-fold domains"/>
    <property type="match status" value="1"/>
</dbReference>
<comment type="caution">
    <text evidence="3">The sequence shown here is derived from an EMBL/GenBank/DDBJ whole genome shotgun (WGS) entry which is preliminary data.</text>
</comment>
<dbReference type="GO" id="GO:0016491">
    <property type="term" value="F:oxidoreductase activity"/>
    <property type="evidence" value="ECO:0007669"/>
    <property type="project" value="UniProtKB-KW"/>
</dbReference>
<organism evidence="3 4">
    <name type="scientific">Alternaria panax</name>
    <dbReference type="NCBI Taxonomy" id="48097"/>
    <lineage>
        <taxon>Eukaryota</taxon>
        <taxon>Fungi</taxon>
        <taxon>Dikarya</taxon>
        <taxon>Ascomycota</taxon>
        <taxon>Pezizomycotina</taxon>
        <taxon>Dothideomycetes</taxon>
        <taxon>Pleosporomycetidae</taxon>
        <taxon>Pleosporales</taxon>
        <taxon>Pleosporineae</taxon>
        <taxon>Pleosporaceae</taxon>
        <taxon>Alternaria</taxon>
        <taxon>Alternaria sect. Panax</taxon>
    </lineage>
</organism>
<dbReference type="PANTHER" id="PTHR24320">
    <property type="entry name" value="RETINOL DEHYDROGENASE"/>
    <property type="match status" value="1"/>
</dbReference>
<evidence type="ECO:0008006" key="5">
    <source>
        <dbReference type="Google" id="ProtNLM"/>
    </source>
</evidence>
<reference evidence="3" key="1">
    <citation type="submission" date="2021-07" db="EMBL/GenBank/DDBJ databases">
        <title>Genome Resource of American Ginseng Black Spot Pathogen Alternaria panax.</title>
        <authorList>
            <person name="Qiu C."/>
            <person name="Wang W."/>
            <person name="Liu Z."/>
        </authorList>
    </citation>
    <scope>NUCLEOTIDE SEQUENCE</scope>
    <source>
        <strain evidence="3">BNCC115425</strain>
    </source>
</reference>
<dbReference type="Proteomes" id="UP001199106">
    <property type="component" value="Unassembled WGS sequence"/>
</dbReference>
<keyword evidence="2" id="KW-0560">Oxidoreductase</keyword>
<dbReference type="EMBL" id="JAANER010000004">
    <property type="protein sequence ID" value="KAG9191353.1"/>
    <property type="molecule type" value="Genomic_DNA"/>
</dbReference>
<dbReference type="PANTHER" id="PTHR24320:SF154">
    <property type="entry name" value="OXIDOREDUCTASE, SHORT-CHAIN DEHYDROGENASE_REDUCTASE FAMILY (AFU_ORTHOLOGUE AFUA_2G04560)"/>
    <property type="match status" value="1"/>
</dbReference>
<proteinExistence type="inferred from homology"/>
<accession>A0AAD4IBA2</accession>
<dbReference type="AlphaFoldDB" id="A0AAD4IBA2"/>
<dbReference type="InterPro" id="IPR036291">
    <property type="entry name" value="NAD(P)-bd_dom_sf"/>
</dbReference>
<evidence type="ECO:0000256" key="1">
    <source>
        <dbReference type="ARBA" id="ARBA00006484"/>
    </source>
</evidence>
<gene>
    <name evidence="3" type="ORF">G6011_09441</name>
</gene>
<dbReference type="InterPro" id="IPR002347">
    <property type="entry name" value="SDR_fam"/>
</dbReference>
<evidence type="ECO:0000256" key="2">
    <source>
        <dbReference type="ARBA" id="ARBA00023002"/>
    </source>
</evidence>
<protein>
    <recommendedName>
        <fullName evidence="5">NAD(P)-binding protein</fullName>
    </recommendedName>
</protein>